<evidence type="ECO:0000256" key="7">
    <source>
        <dbReference type="ARBA" id="ARBA00023125"/>
    </source>
</evidence>
<gene>
    <name evidence="8 15" type="primary">dnaA</name>
    <name evidence="15" type="ORF">ID810_00005</name>
</gene>
<dbReference type="PRINTS" id="PR00051">
    <property type="entry name" value="DNAA"/>
</dbReference>
<dbReference type="InterPro" id="IPR001957">
    <property type="entry name" value="Chromosome_initiator_DnaA"/>
</dbReference>
<evidence type="ECO:0000313" key="16">
    <source>
        <dbReference type="Proteomes" id="UP000594637"/>
    </source>
</evidence>
<feature type="binding site" evidence="8">
    <location>
        <position position="226"/>
    </location>
    <ligand>
        <name>ATP</name>
        <dbReference type="ChEBI" id="CHEBI:30616"/>
    </ligand>
</feature>
<dbReference type="Pfam" id="PF00308">
    <property type="entry name" value="Bac_DnaA"/>
    <property type="match status" value="1"/>
</dbReference>
<dbReference type="InterPro" id="IPR010921">
    <property type="entry name" value="Trp_repressor/repl_initiator"/>
</dbReference>
<dbReference type="GO" id="GO:0005886">
    <property type="term" value="C:plasma membrane"/>
    <property type="evidence" value="ECO:0007669"/>
    <property type="project" value="TreeGrafter"/>
</dbReference>
<comment type="domain">
    <text evidence="8">Domain I is involved in oligomerization and binding regulators, domain II is flexibile and of varying length in different bacteria, domain III forms the AAA+ region, while domain IV binds dsDNA.</text>
</comment>
<name>A0A7T0PVL8_9ACTO</name>
<dbReference type="FunFam" id="1.10.8.60:FF:000003">
    <property type="entry name" value="Chromosomal replication initiator protein DnaA"/>
    <property type="match status" value="1"/>
</dbReference>
<dbReference type="CDD" id="cd06571">
    <property type="entry name" value="Bac_DnaA_C"/>
    <property type="match status" value="1"/>
</dbReference>
<keyword evidence="4 8" id="KW-0547">Nucleotide-binding</keyword>
<comment type="subcellular location">
    <subcellularLocation>
        <location evidence="8">Cytoplasm</location>
    </subcellularLocation>
</comment>
<evidence type="ECO:0000256" key="2">
    <source>
        <dbReference type="ARBA" id="ARBA00022490"/>
    </source>
</evidence>
<dbReference type="SMART" id="SM00760">
    <property type="entry name" value="Bac_DnaA_C"/>
    <property type="match status" value="1"/>
</dbReference>
<protein>
    <recommendedName>
        <fullName evidence="8 9">Chromosomal replication initiator protein DnaA</fullName>
    </recommendedName>
</protein>
<dbReference type="PROSITE" id="PS01008">
    <property type="entry name" value="DNAA"/>
    <property type="match status" value="1"/>
</dbReference>
<evidence type="ECO:0000256" key="5">
    <source>
        <dbReference type="ARBA" id="ARBA00022840"/>
    </source>
</evidence>
<feature type="region of interest" description="Disordered" evidence="12">
    <location>
        <begin position="95"/>
        <end position="179"/>
    </location>
</feature>
<dbReference type="SMART" id="SM00382">
    <property type="entry name" value="AAA"/>
    <property type="match status" value="1"/>
</dbReference>
<accession>A0A7T0PVL8</accession>
<dbReference type="Gene3D" id="1.10.1750.10">
    <property type="match status" value="1"/>
</dbReference>
<dbReference type="GO" id="GO:0008289">
    <property type="term" value="F:lipid binding"/>
    <property type="evidence" value="ECO:0007669"/>
    <property type="project" value="UniProtKB-KW"/>
</dbReference>
<dbReference type="InterPro" id="IPR020591">
    <property type="entry name" value="Chromosome_initiator_DnaA-like"/>
</dbReference>
<dbReference type="GO" id="GO:0006275">
    <property type="term" value="P:regulation of DNA replication"/>
    <property type="evidence" value="ECO:0007669"/>
    <property type="project" value="UniProtKB-UniRule"/>
</dbReference>
<comment type="similarity">
    <text evidence="1 8 11">Belongs to the DnaA family.</text>
</comment>
<organism evidence="15 16">
    <name type="scientific">Actinomyces respiraculi</name>
    <dbReference type="NCBI Taxonomy" id="2744574"/>
    <lineage>
        <taxon>Bacteria</taxon>
        <taxon>Bacillati</taxon>
        <taxon>Actinomycetota</taxon>
        <taxon>Actinomycetes</taxon>
        <taxon>Actinomycetales</taxon>
        <taxon>Actinomycetaceae</taxon>
        <taxon>Actinomyces</taxon>
    </lineage>
</organism>
<feature type="region of interest" description="Domain IV, binds dsDNA" evidence="8">
    <location>
        <begin position="396"/>
        <end position="522"/>
    </location>
</feature>
<dbReference type="Proteomes" id="UP000594637">
    <property type="component" value="Chromosome"/>
</dbReference>
<dbReference type="GO" id="GO:0005737">
    <property type="term" value="C:cytoplasm"/>
    <property type="evidence" value="ECO:0007669"/>
    <property type="project" value="UniProtKB-SubCell"/>
</dbReference>
<dbReference type="GO" id="GO:0003688">
    <property type="term" value="F:DNA replication origin binding"/>
    <property type="evidence" value="ECO:0007669"/>
    <property type="project" value="UniProtKB-UniRule"/>
</dbReference>
<evidence type="ECO:0000256" key="10">
    <source>
        <dbReference type="RuleBase" id="RU000577"/>
    </source>
</evidence>
<dbReference type="NCBIfam" id="NF010686">
    <property type="entry name" value="PRK14086.1"/>
    <property type="match status" value="1"/>
</dbReference>
<evidence type="ECO:0000256" key="9">
    <source>
        <dbReference type="NCBIfam" id="TIGR00362"/>
    </source>
</evidence>
<evidence type="ECO:0000256" key="11">
    <source>
        <dbReference type="RuleBase" id="RU004227"/>
    </source>
</evidence>
<dbReference type="Gene3D" id="1.10.8.60">
    <property type="match status" value="1"/>
</dbReference>
<dbReference type="InterPro" id="IPR013317">
    <property type="entry name" value="DnaA_dom"/>
</dbReference>
<proteinExistence type="inferred from homology"/>
<dbReference type="PANTHER" id="PTHR30050:SF2">
    <property type="entry name" value="CHROMOSOMAL REPLICATION INITIATOR PROTEIN DNAA"/>
    <property type="match status" value="1"/>
</dbReference>
<keyword evidence="6 8" id="KW-0446">Lipid-binding</keyword>
<keyword evidence="3 8" id="KW-0235">DNA replication</keyword>
<feature type="binding site" evidence="8">
    <location>
        <position position="223"/>
    </location>
    <ligand>
        <name>ATP</name>
        <dbReference type="ChEBI" id="CHEBI:30616"/>
    </ligand>
</feature>
<dbReference type="SUPFAM" id="SSF48295">
    <property type="entry name" value="TrpR-like"/>
    <property type="match status" value="1"/>
</dbReference>
<comment type="caution">
    <text evidence="8">Lacks conserved residue(s) required for the propagation of feature annotation.</text>
</comment>
<evidence type="ECO:0000256" key="6">
    <source>
        <dbReference type="ARBA" id="ARBA00023121"/>
    </source>
</evidence>
<feature type="region of interest" description="Domain I, interacts with DnaA modulators" evidence="8">
    <location>
        <begin position="1"/>
        <end position="133"/>
    </location>
</feature>
<dbReference type="InterPro" id="IPR027417">
    <property type="entry name" value="P-loop_NTPase"/>
</dbReference>
<dbReference type="EMBL" id="CP063989">
    <property type="protein sequence ID" value="QPL05436.1"/>
    <property type="molecule type" value="Genomic_DNA"/>
</dbReference>
<keyword evidence="16" id="KW-1185">Reference proteome</keyword>
<keyword evidence="2 8" id="KW-0963">Cytoplasm</keyword>
<feature type="compositionally biased region" description="Low complexity" evidence="12">
    <location>
        <begin position="97"/>
        <end position="110"/>
    </location>
</feature>
<feature type="binding site" evidence="8">
    <location>
        <position position="225"/>
    </location>
    <ligand>
        <name>ATP</name>
        <dbReference type="ChEBI" id="CHEBI:30616"/>
    </ligand>
</feature>
<comment type="function">
    <text evidence="8 10">Plays an essential role in the initiation and regulation of chromosomal replication. ATP-DnaA binds to the origin of replication (oriC) to initiate formation of the DNA replication initiation complex once per cell cycle. Binds the DnaA box (a 9 base pair repeat at the origin) and separates the double-stranded (ds)DNA. Forms a right-handed helical filament on oriC DNA; dsDNA binds to the exterior of the filament while single-stranded (ss)DNA is stabiized in the filament's interior. The ATP-DnaA-oriC complex binds and stabilizes one strand of the AT-rich DNA unwinding element (DUE), permitting loading of DNA polymerase. After initiation quickly degrades to an ADP-DnaA complex that is not apt for DNA replication. Binds acidic phospholipids.</text>
</comment>
<keyword evidence="5 8" id="KW-0067">ATP-binding</keyword>
<dbReference type="InterPro" id="IPR013159">
    <property type="entry name" value="DnaA_C"/>
</dbReference>
<evidence type="ECO:0000259" key="14">
    <source>
        <dbReference type="SMART" id="SM00760"/>
    </source>
</evidence>
<evidence type="ECO:0000259" key="13">
    <source>
        <dbReference type="SMART" id="SM00382"/>
    </source>
</evidence>
<feature type="domain" description="Chromosomal replication initiator DnaA C-terminal" evidence="14">
    <location>
        <begin position="424"/>
        <end position="492"/>
    </location>
</feature>
<sequence>MPDHTTDLWVSAIDHLAAAGTMGTGKVAMMRMTSVLDVDDTLVVVVGSAFARDTFEKARATIAASLAAVAGHKVPFEIIIDPSLEALSAPIRREPRPAAAPAGPLPSSSRVGNESAATGFDSPADPTDVNDAASNTAAAMSSTQPLESSTPPRPGAGLRSVPQPTVVPEHRPAGPDYSRLNPHYTFDTYVTGGSNRFANAASLAVAEAPGTGYNPLFVYGGSGLGKTHLLHAIGNYARELNPTTHVKYVSSEEFVSDFIDSVQVGRMSSFKDRYRGVDILLLDDIQFLSGKESTLEEFFHTFNALRLDNKQIVLTSDQPPKDLKGFEDRLISRFTEGLTADVQPPDLETRLAILARRARAEGQEVPVEVQEYIASRVTTNIRELEGALIRVTAFASLTKQPIDLTLAEMVLKDILSDPEGEQMTSSLIMAQTADYFGITIEDLCGKVRTKTFVHARHVGMYLCRELTDMSLPQIGREFGKDHTTVINANRKIVEQMSERRSTYNEVMELTSRIKQAAQTARR</sequence>
<dbReference type="InterPro" id="IPR018312">
    <property type="entry name" value="Chromosome_initiator_DnaA_CS"/>
</dbReference>
<dbReference type="GO" id="GO:0006270">
    <property type="term" value="P:DNA replication initiation"/>
    <property type="evidence" value="ECO:0007669"/>
    <property type="project" value="UniProtKB-UniRule"/>
</dbReference>
<comment type="subunit">
    <text evidence="8">Oligomerizes as a right-handed, spiral filament on DNA at oriC.</text>
</comment>
<reference evidence="15 16" key="1">
    <citation type="submission" date="2020-11" db="EMBL/GenBank/DDBJ databases">
        <title>Actinomyces sp. ZJ750.</title>
        <authorList>
            <person name="Zhou J."/>
        </authorList>
    </citation>
    <scope>NUCLEOTIDE SEQUENCE [LARGE SCALE GENOMIC DNA]</scope>
    <source>
        <strain evidence="15 16">ZJ750</strain>
    </source>
</reference>
<dbReference type="PANTHER" id="PTHR30050">
    <property type="entry name" value="CHROMOSOMAL REPLICATION INITIATOR PROTEIN DNAA"/>
    <property type="match status" value="1"/>
</dbReference>
<evidence type="ECO:0000256" key="8">
    <source>
        <dbReference type="HAMAP-Rule" id="MF_00377"/>
    </source>
</evidence>
<evidence type="ECO:0000313" key="15">
    <source>
        <dbReference type="EMBL" id="QPL05436.1"/>
    </source>
</evidence>
<evidence type="ECO:0000256" key="4">
    <source>
        <dbReference type="ARBA" id="ARBA00022741"/>
    </source>
</evidence>
<feature type="region of interest" description="Domain III, AAA+ region" evidence="8">
    <location>
        <begin position="179"/>
        <end position="395"/>
    </location>
</feature>
<dbReference type="Gene3D" id="3.40.50.300">
    <property type="entry name" value="P-loop containing nucleotide triphosphate hydrolases"/>
    <property type="match status" value="1"/>
</dbReference>
<evidence type="ECO:0000256" key="12">
    <source>
        <dbReference type="SAM" id="MobiDB-lite"/>
    </source>
</evidence>
<evidence type="ECO:0000256" key="3">
    <source>
        <dbReference type="ARBA" id="ARBA00022705"/>
    </source>
</evidence>
<dbReference type="InterPro" id="IPR003593">
    <property type="entry name" value="AAA+_ATPase"/>
</dbReference>
<feature type="compositionally biased region" description="Low complexity" evidence="12">
    <location>
        <begin position="132"/>
        <end position="143"/>
    </location>
</feature>
<dbReference type="Pfam" id="PF08299">
    <property type="entry name" value="Bac_DnaA_C"/>
    <property type="match status" value="1"/>
</dbReference>
<keyword evidence="7 8" id="KW-0238">DNA-binding</keyword>
<dbReference type="NCBIfam" id="TIGR00362">
    <property type="entry name" value="DnaA"/>
    <property type="match status" value="1"/>
</dbReference>
<dbReference type="KEGG" id="arep:ID810_00005"/>
<feature type="domain" description="AAA+ ATPase" evidence="13">
    <location>
        <begin position="212"/>
        <end position="348"/>
    </location>
</feature>
<dbReference type="FunFam" id="3.40.50.300:FF:000668">
    <property type="entry name" value="Chromosomal replication initiator protein DnaA"/>
    <property type="match status" value="1"/>
</dbReference>
<feature type="binding site" evidence="8">
    <location>
        <position position="227"/>
    </location>
    <ligand>
        <name>ATP</name>
        <dbReference type="ChEBI" id="CHEBI:30616"/>
    </ligand>
</feature>
<dbReference type="AlphaFoldDB" id="A0A7T0PVL8"/>
<dbReference type="HAMAP" id="MF_00377">
    <property type="entry name" value="DnaA_bact"/>
    <property type="match status" value="1"/>
</dbReference>
<dbReference type="RefSeq" id="WP_166857442.1">
    <property type="nucleotide sequence ID" value="NZ_CP063989.1"/>
</dbReference>
<dbReference type="SUPFAM" id="SSF52540">
    <property type="entry name" value="P-loop containing nucleoside triphosphate hydrolases"/>
    <property type="match status" value="1"/>
</dbReference>
<evidence type="ECO:0000256" key="1">
    <source>
        <dbReference type="ARBA" id="ARBA00006583"/>
    </source>
</evidence>
<dbReference type="GO" id="GO:0005524">
    <property type="term" value="F:ATP binding"/>
    <property type="evidence" value="ECO:0007669"/>
    <property type="project" value="UniProtKB-UniRule"/>
</dbReference>
<dbReference type="CDD" id="cd00009">
    <property type="entry name" value="AAA"/>
    <property type="match status" value="1"/>
</dbReference>